<proteinExistence type="predicted"/>
<dbReference type="AlphaFoldDB" id="A0A0U5C8E2"/>
<name>A0A0U5C8E2_ASPCI</name>
<dbReference type="SUPFAM" id="SSF52540">
    <property type="entry name" value="P-loop containing nucleoside triphosphate hydrolases"/>
    <property type="match status" value="1"/>
</dbReference>
<feature type="domain" description="NACHT" evidence="2">
    <location>
        <begin position="279"/>
        <end position="415"/>
    </location>
</feature>
<evidence type="ECO:0000313" key="4">
    <source>
        <dbReference type="Proteomes" id="UP000054771"/>
    </source>
</evidence>
<dbReference type="PROSITE" id="PS50837">
    <property type="entry name" value="NACHT"/>
    <property type="match status" value="1"/>
</dbReference>
<dbReference type="OrthoDB" id="443402at2759"/>
<evidence type="ECO:0000313" key="3">
    <source>
        <dbReference type="EMBL" id="CEL04889.1"/>
    </source>
</evidence>
<dbReference type="InterPro" id="IPR056884">
    <property type="entry name" value="NPHP3-like_N"/>
</dbReference>
<dbReference type="Gene3D" id="3.40.50.300">
    <property type="entry name" value="P-loop containing nucleotide triphosphate hydrolases"/>
    <property type="match status" value="1"/>
</dbReference>
<sequence>MDPVTAFGLLVNVATFIDLGVKAIGIYRDGVGPNHTRLVESADEMEGLCQQLQSTKIMSQATASGSIEADLQDCAKRCIEKATALRKRLDLPTKLASKRQRALESVRVQFSRKIPQLERDLQGLRVELDTKLLVSIRYVACDVRNSWSLKRSDGCRETINVNELKQTDHFKSLDASIQNALVRFCDSQSTALDLVLDRSTRKIFDRINEVQKIYIENGARKDLERRKSKILESLIHGNPFTRENHILGKHDGTFEWIFDEGPETGSTFLSWLRSPADGGIFWIQGKPGSGKSTLMKFLCTSTDRIEQCLHKFATAKTPVFLVLLLARRRGKAAKYRERLSLLRQKKTQGNWDVVELRSLVVLAADTLLIDHTVYVFVDGLDECQAEDLLKVLNMIKQFSNRGVKICVSSRPESRIVNRLEPDAADIIKVDFYTRNDIANFVDDEFDGVNLSVVALSQEDLKDLADRIIENADGVFLWATLVAKDVCKGIENGDDVDQLYRRVNQTPGDLDALYKNMLSRLGPDENLYIAEATCYFSLVSQYESKYLQGDMPLVYCLSAYQKFRESGQGNKEPKLDLLLPRVESRICVVCAGMLVCGQRLEDYVASDPTLRDRTVRFIHRTARDFFLDCDNQVMRSGSLSLYEYFHTVASGVSMACGTHGIPPRVANDYCVFVIRDLAWSRLKPADKVKLLLSLNASMQEISRTKHWLYRQLLDGRVAMDTLDLVSTALSSNFDLLDHFRESGASLSLRYKSYLLSLACNSAYCNYYDFPHTYQDLLSSGGDPNQTMFTSSSFPFRAKTSPWIQYLASRTYPDIRPGSPDIRSDVVQMFIEGGANLKEISLWHTSLPSVHGYMHLEFGIQSGFPPGGIDIVLLANTRYVAEGLLGRSLQTMFASELPAAYCKILGFISEAPITTPTDLSATDQASREEDMIDSVELSRLQHHKHLYLFSEDLLSAKDRTISTDASEVGAPETSLHGLLRDIQHSFPQTPVDGLDSILDVITEYRKHTSSVPFLTWALENGYFIKDTDPAALFPDYEKFRGEDGFIDLDALFAD</sequence>
<protein>
    <recommendedName>
        <fullName evidence="2">NACHT domain-containing protein</fullName>
    </recommendedName>
</protein>
<dbReference type="InterPro" id="IPR007111">
    <property type="entry name" value="NACHT_NTPase"/>
</dbReference>
<dbReference type="PANTHER" id="PTHR10039:SF5">
    <property type="entry name" value="NACHT DOMAIN-CONTAINING PROTEIN"/>
    <property type="match status" value="1"/>
</dbReference>
<dbReference type="Pfam" id="PF24883">
    <property type="entry name" value="NPHP3_N"/>
    <property type="match status" value="1"/>
</dbReference>
<keyword evidence="1" id="KW-0677">Repeat</keyword>
<dbReference type="InterPro" id="IPR027417">
    <property type="entry name" value="P-loop_NTPase"/>
</dbReference>
<keyword evidence="4" id="KW-1185">Reference proteome</keyword>
<dbReference type="Proteomes" id="UP000054771">
    <property type="component" value="Unassembled WGS sequence"/>
</dbReference>
<reference evidence="4" key="1">
    <citation type="journal article" date="2016" name="Genome Announc.">
        <title>Draft genome sequences of fungus Aspergillus calidoustus.</title>
        <authorList>
            <person name="Horn F."/>
            <person name="Linde J."/>
            <person name="Mattern D.J."/>
            <person name="Walther G."/>
            <person name="Guthke R."/>
            <person name="Scherlach K."/>
            <person name="Martin K."/>
            <person name="Brakhage A.A."/>
            <person name="Petzke L."/>
            <person name="Valiante V."/>
        </authorList>
    </citation>
    <scope>NUCLEOTIDE SEQUENCE [LARGE SCALE GENOMIC DNA]</scope>
    <source>
        <strain evidence="4">SF006504</strain>
    </source>
</reference>
<evidence type="ECO:0000259" key="2">
    <source>
        <dbReference type="PROSITE" id="PS50837"/>
    </source>
</evidence>
<dbReference type="PANTHER" id="PTHR10039">
    <property type="entry name" value="AMELOGENIN"/>
    <property type="match status" value="1"/>
</dbReference>
<dbReference type="EMBL" id="CDMC01000004">
    <property type="protein sequence ID" value="CEL04889.1"/>
    <property type="molecule type" value="Genomic_DNA"/>
</dbReference>
<accession>A0A0U5C8E2</accession>
<gene>
    <name evidence="3" type="ORF">ASPCAL06013</name>
</gene>
<organism evidence="3 4">
    <name type="scientific">Aspergillus calidoustus</name>
    <dbReference type="NCBI Taxonomy" id="454130"/>
    <lineage>
        <taxon>Eukaryota</taxon>
        <taxon>Fungi</taxon>
        <taxon>Dikarya</taxon>
        <taxon>Ascomycota</taxon>
        <taxon>Pezizomycotina</taxon>
        <taxon>Eurotiomycetes</taxon>
        <taxon>Eurotiomycetidae</taxon>
        <taxon>Eurotiales</taxon>
        <taxon>Aspergillaceae</taxon>
        <taxon>Aspergillus</taxon>
        <taxon>Aspergillus subgen. Nidulantes</taxon>
    </lineage>
</organism>
<evidence type="ECO:0000256" key="1">
    <source>
        <dbReference type="ARBA" id="ARBA00022737"/>
    </source>
</evidence>